<evidence type="ECO:0000256" key="1">
    <source>
        <dbReference type="SAM" id="MobiDB-lite"/>
    </source>
</evidence>
<gene>
    <name evidence="2" type="ORF">SFRICE_013212</name>
</gene>
<evidence type="ECO:0000313" key="2">
    <source>
        <dbReference type="EMBL" id="SOQ36998.1"/>
    </source>
</evidence>
<organism evidence="2">
    <name type="scientific">Spodoptera frugiperda</name>
    <name type="common">Fall armyworm</name>
    <dbReference type="NCBI Taxonomy" id="7108"/>
    <lineage>
        <taxon>Eukaryota</taxon>
        <taxon>Metazoa</taxon>
        <taxon>Ecdysozoa</taxon>
        <taxon>Arthropoda</taxon>
        <taxon>Hexapoda</taxon>
        <taxon>Insecta</taxon>
        <taxon>Pterygota</taxon>
        <taxon>Neoptera</taxon>
        <taxon>Endopterygota</taxon>
        <taxon>Lepidoptera</taxon>
        <taxon>Glossata</taxon>
        <taxon>Ditrysia</taxon>
        <taxon>Noctuoidea</taxon>
        <taxon>Noctuidae</taxon>
        <taxon>Amphipyrinae</taxon>
        <taxon>Spodoptera</taxon>
    </lineage>
</organism>
<dbReference type="AlphaFoldDB" id="A0A2H1V827"/>
<sequence length="90" mass="9446">MTSPALGEAAGSVRLLLTKNHPVPTSALRAGSPVNPLDPPASAVATPSSDCSNLPAQPILETEHVYDATIMHVDGAFFWVITGDHEEVKE</sequence>
<dbReference type="EMBL" id="ODYU01001167">
    <property type="protein sequence ID" value="SOQ36998.1"/>
    <property type="molecule type" value="Genomic_DNA"/>
</dbReference>
<feature type="region of interest" description="Disordered" evidence="1">
    <location>
        <begin position="26"/>
        <end position="51"/>
    </location>
</feature>
<name>A0A2H1V827_SPOFR</name>
<reference evidence="2" key="1">
    <citation type="submission" date="2016-07" db="EMBL/GenBank/DDBJ databases">
        <authorList>
            <person name="Bretaudeau A."/>
        </authorList>
    </citation>
    <scope>NUCLEOTIDE SEQUENCE</scope>
    <source>
        <strain evidence="2">Rice</strain>
        <tissue evidence="2">Whole body</tissue>
    </source>
</reference>
<protein>
    <submittedName>
        <fullName evidence="2">SFRICE_013212</fullName>
    </submittedName>
</protein>
<accession>A0A2H1V827</accession>
<proteinExistence type="predicted"/>